<dbReference type="Gene3D" id="2.60.40.10">
    <property type="entry name" value="Immunoglobulins"/>
    <property type="match status" value="1"/>
</dbReference>
<evidence type="ECO:0000313" key="2">
    <source>
        <dbReference type="Proteomes" id="UP000065807"/>
    </source>
</evidence>
<gene>
    <name evidence="1" type="ORF">LIP_0844</name>
</gene>
<accession>A0A0K2SHV9</accession>
<dbReference type="STRING" id="1555112.LIP_0844"/>
<dbReference type="AlphaFoldDB" id="A0A0K2SHV9"/>
<evidence type="ECO:0008006" key="3">
    <source>
        <dbReference type="Google" id="ProtNLM"/>
    </source>
</evidence>
<protein>
    <recommendedName>
        <fullName evidence="3">FlgD Ig-like domain-containing protein</fullName>
    </recommendedName>
</protein>
<dbReference type="InterPro" id="IPR013783">
    <property type="entry name" value="Ig-like_fold"/>
</dbReference>
<dbReference type="NCBIfam" id="TIGR04183">
    <property type="entry name" value="Por_Secre_tail"/>
    <property type="match status" value="1"/>
</dbReference>
<dbReference type="InterPro" id="IPR026444">
    <property type="entry name" value="Secre_tail"/>
</dbReference>
<reference evidence="2" key="1">
    <citation type="submission" date="2015-07" db="EMBL/GenBank/DDBJ databases">
        <title>Complete genome sequence and phylogenetic analysis of Limnochorda pilosa.</title>
        <authorList>
            <person name="Watanabe M."/>
            <person name="Kojima H."/>
            <person name="Fukui M."/>
        </authorList>
    </citation>
    <scope>NUCLEOTIDE SEQUENCE [LARGE SCALE GENOMIC DNA]</scope>
    <source>
        <strain evidence="2">HC45</strain>
    </source>
</reference>
<proteinExistence type="predicted"/>
<organism evidence="1 2">
    <name type="scientific">Limnochorda pilosa</name>
    <dbReference type="NCBI Taxonomy" id="1555112"/>
    <lineage>
        <taxon>Bacteria</taxon>
        <taxon>Bacillati</taxon>
        <taxon>Bacillota</taxon>
        <taxon>Limnochordia</taxon>
        <taxon>Limnochordales</taxon>
        <taxon>Limnochordaceae</taxon>
        <taxon>Limnochorda</taxon>
    </lineage>
</organism>
<name>A0A0K2SHV9_LIMPI</name>
<sequence>MTPSFTPDVAGSYVVQLVVNDGTADSAPDTVTVTAAEGSGETTHGPNPASTTVTFHVPDRPTAATLYVHEATGKLVWSTRVPPGTTEISWDLIASDGAPRANGWYLYRLVGEDGTRSLVQWLVVLR</sequence>
<reference evidence="2" key="2">
    <citation type="journal article" date="2016" name="Int. J. Syst. Evol. Microbiol.">
        <title>Complete genome sequence and cell structure of Limnochorda pilosa, a Gram-negative spore-former within the phylum Firmicutes.</title>
        <authorList>
            <person name="Watanabe M."/>
            <person name="Kojima H."/>
            <person name="Fukui M."/>
        </authorList>
    </citation>
    <scope>NUCLEOTIDE SEQUENCE [LARGE SCALE GENOMIC DNA]</scope>
    <source>
        <strain evidence="2">HC45</strain>
    </source>
</reference>
<dbReference type="KEGG" id="lpil:LIP_0844"/>
<keyword evidence="2" id="KW-1185">Reference proteome</keyword>
<evidence type="ECO:0000313" key="1">
    <source>
        <dbReference type="EMBL" id="BAS26701.1"/>
    </source>
</evidence>
<dbReference type="Proteomes" id="UP000065807">
    <property type="component" value="Chromosome"/>
</dbReference>
<dbReference type="Gene3D" id="2.60.40.4070">
    <property type="match status" value="1"/>
</dbReference>
<dbReference type="EMBL" id="AP014924">
    <property type="protein sequence ID" value="BAS26701.1"/>
    <property type="molecule type" value="Genomic_DNA"/>
</dbReference>